<dbReference type="UniPathway" id="UPA00085"/>
<keyword evidence="6 10" id="KW-0594">Phospholipid biosynthesis</keyword>
<comment type="caution">
    <text evidence="11">The sequence shown here is derived from an EMBL/GenBank/DDBJ whole genome shotgun (WGS) entry which is preliminary data.</text>
</comment>
<keyword evidence="5 10" id="KW-0443">Lipid metabolism</keyword>
<gene>
    <name evidence="10" type="primary">plsX</name>
    <name evidence="11" type="ORF">A2Z21_07435</name>
</gene>
<evidence type="ECO:0000256" key="1">
    <source>
        <dbReference type="ARBA" id="ARBA00001232"/>
    </source>
</evidence>
<dbReference type="PANTHER" id="PTHR30100:SF1">
    <property type="entry name" value="PHOSPHATE ACYLTRANSFERASE"/>
    <property type="match status" value="1"/>
</dbReference>
<comment type="subunit">
    <text evidence="9 10">Homodimer. Probably interacts with PlsY.</text>
</comment>
<dbReference type="GO" id="GO:0006633">
    <property type="term" value="P:fatty acid biosynthetic process"/>
    <property type="evidence" value="ECO:0007669"/>
    <property type="project" value="UniProtKB-UniRule"/>
</dbReference>
<dbReference type="SUPFAM" id="SSF53659">
    <property type="entry name" value="Isocitrate/Isopropylmalate dehydrogenase-like"/>
    <property type="match status" value="1"/>
</dbReference>
<evidence type="ECO:0000256" key="10">
    <source>
        <dbReference type="HAMAP-Rule" id="MF_00019"/>
    </source>
</evidence>
<dbReference type="HAMAP" id="MF_00019">
    <property type="entry name" value="PlsX"/>
    <property type="match status" value="1"/>
</dbReference>
<comment type="similarity">
    <text evidence="10">Belongs to the PlsX family.</text>
</comment>
<comment type="pathway">
    <text evidence="10">Lipid metabolism; phospholipid metabolism.</text>
</comment>
<dbReference type="GO" id="GO:0008654">
    <property type="term" value="P:phospholipid biosynthetic process"/>
    <property type="evidence" value="ECO:0007669"/>
    <property type="project" value="UniProtKB-KW"/>
</dbReference>
<evidence type="ECO:0000256" key="3">
    <source>
        <dbReference type="ARBA" id="ARBA00022516"/>
    </source>
</evidence>
<dbReference type="Proteomes" id="UP000179157">
    <property type="component" value="Unassembled WGS sequence"/>
</dbReference>
<reference evidence="11 12" key="1">
    <citation type="journal article" date="2016" name="Nat. Commun.">
        <title>Thousands of microbial genomes shed light on interconnected biogeochemical processes in an aquifer system.</title>
        <authorList>
            <person name="Anantharaman K."/>
            <person name="Brown C.T."/>
            <person name="Hug L.A."/>
            <person name="Sharon I."/>
            <person name="Castelle C.J."/>
            <person name="Probst A.J."/>
            <person name="Thomas B.C."/>
            <person name="Singh A."/>
            <person name="Wilkins M.J."/>
            <person name="Karaoz U."/>
            <person name="Brodie E.L."/>
            <person name="Williams K.H."/>
            <person name="Hubbard S.S."/>
            <person name="Banfield J.F."/>
        </authorList>
    </citation>
    <scope>NUCLEOTIDE SEQUENCE [LARGE SCALE GENOMIC DNA]</scope>
    <source>
        <strain evidence="12">RBG_16_55_9</strain>
    </source>
</reference>
<name>A0A1F5V0H5_FRAXR</name>
<evidence type="ECO:0000256" key="8">
    <source>
        <dbReference type="ARBA" id="ARBA00024069"/>
    </source>
</evidence>
<sequence>MDRPRVILDTQGGDRGPAEIIVGGIKAADAFDAEVILAGDQSTIEGEMSRRAKRRFTILHAPEIVTMEDIPTEAVRRKKESSLIKGIEYIRQGLANAFVSPANTGAVMAASLLNLGRIRGIDRPGIAAVIPTVRGRNVLIIDVGANVDCDAENLKEFAIMGTVYAQEILGIEEPKVGLLNIGSERRKGNELALKTFFLLEHLGNFSGNVEGHQVLEGQVDVVVCDGFAGNVLLKSYEGGAAATVEFLQKAIAKDFFARLGAFILLPALRNFKRSISAARYGGAPLLGVKGVVIIAHGNSDAEAIKNAIRVAVESVRHDLVGKIERGLAEHLPRSAAKEVTT</sequence>
<evidence type="ECO:0000256" key="4">
    <source>
        <dbReference type="ARBA" id="ARBA00022679"/>
    </source>
</evidence>
<accession>A0A1F5V0H5</accession>
<comment type="catalytic activity">
    <reaction evidence="1 10">
        <text>a fatty acyl-[ACP] + phosphate = an acyl phosphate + holo-[ACP]</text>
        <dbReference type="Rhea" id="RHEA:42292"/>
        <dbReference type="Rhea" id="RHEA-COMP:9685"/>
        <dbReference type="Rhea" id="RHEA-COMP:14125"/>
        <dbReference type="ChEBI" id="CHEBI:43474"/>
        <dbReference type="ChEBI" id="CHEBI:59918"/>
        <dbReference type="ChEBI" id="CHEBI:64479"/>
        <dbReference type="ChEBI" id="CHEBI:138651"/>
        <dbReference type="EC" id="2.3.1.274"/>
    </reaction>
</comment>
<evidence type="ECO:0000313" key="12">
    <source>
        <dbReference type="Proteomes" id="UP000179157"/>
    </source>
</evidence>
<evidence type="ECO:0000256" key="2">
    <source>
        <dbReference type="ARBA" id="ARBA00022490"/>
    </source>
</evidence>
<dbReference type="NCBIfam" id="TIGR00182">
    <property type="entry name" value="plsX"/>
    <property type="match status" value="1"/>
</dbReference>
<dbReference type="GO" id="GO:0043811">
    <property type="term" value="F:phosphate:acyl-[acyl carrier protein] acyltransferase activity"/>
    <property type="evidence" value="ECO:0007669"/>
    <property type="project" value="UniProtKB-UniRule"/>
</dbReference>
<evidence type="ECO:0000256" key="6">
    <source>
        <dbReference type="ARBA" id="ARBA00023209"/>
    </source>
</evidence>
<dbReference type="STRING" id="1817864.A2Z21_07435"/>
<dbReference type="InterPro" id="IPR012281">
    <property type="entry name" value="Phospholipid_synth_PlsX-like"/>
</dbReference>
<evidence type="ECO:0000313" key="11">
    <source>
        <dbReference type="EMBL" id="OGF56923.1"/>
    </source>
</evidence>
<dbReference type="PIRSF" id="PIRSF002465">
    <property type="entry name" value="Phsphlp_syn_PlsX"/>
    <property type="match status" value="1"/>
</dbReference>
<dbReference type="Gene3D" id="3.40.718.10">
    <property type="entry name" value="Isopropylmalate Dehydrogenase"/>
    <property type="match status" value="1"/>
</dbReference>
<dbReference type="AlphaFoldDB" id="A0A1F5V0H5"/>
<dbReference type="GO" id="GO:0005737">
    <property type="term" value="C:cytoplasm"/>
    <property type="evidence" value="ECO:0007669"/>
    <property type="project" value="UniProtKB-SubCell"/>
</dbReference>
<dbReference type="EMBL" id="MFGX01000023">
    <property type="protein sequence ID" value="OGF56923.1"/>
    <property type="molecule type" value="Genomic_DNA"/>
</dbReference>
<evidence type="ECO:0000256" key="7">
    <source>
        <dbReference type="ARBA" id="ARBA00023264"/>
    </source>
</evidence>
<protein>
    <recommendedName>
        <fullName evidence="8 10">Phosphate acyltransferase</fullName>
        <ecNumber evidence="8 10">2.3.1.274</ecNumber>
    </recommendedName>
    <alternativeName>
        <fullName evidence="10">Acyl-ACP phosphotransacylase</fullName>
    </alternativeName>
    <alternativeName>
        <fullName evidence="10">Acyl-[acyl-carrier-protein]--phosphate acyltransferase</fullName>
    </alternativeName>
    <alternativeName>
        <fullName evidence="10">Phosphate-acyl-ACP acyltransferase</fullName>
    </alternativeName>
</protein>
<keyword evidence="4 10" id="KW-0808">Transferase</keyword>
<dbReference type="EC" id="2.3.1.274" evidence="8 10"/>
<keyword evidence="7 10" id="KW-1208">Phospholipid metabolism</keyword>
<comment type="function">
    <text evidence="10">Catalyzes the reversible formation of acyl-phosphate (acyl-PO(4)) from acyl-[acyl-carrier-protein] (acyl-ACP). This enzyme utilizes acyl-ACP as fatty acyl donor, but not acyl-CoA.</text>
</comment>
<dbReference type="Pfam" id="PF02504">
    <property type="entry name" value="FA_synthesis"/>
    <property type="match status" value="1"/>
</dbReference>
<keyword evidence="3 10" id="KW-0444">Lipid biosynthesis</keyword>
<keyword evidence="2 10" id="KW-0963">Cytoplasm</keyword>
<dbReference type="InterPro" id="IPR003664">
    <property type="entry name" value="FA_synthesis"/>
</dbReference>
<organism evidence="11 12">
    <name type="scientific">Fraserbacteria sp. (strain RBG_16_55_9)</name>
    <dbReference type="NCBI Taxonomy" id="1817864"/>
    <lineage>
        <taxon>Bacteria</taxon>
        <taxon>Candidatus Fraseribacteriota</taxon>
    </lineage>
</organism>
<comment type="subcellular location">
    <subcellularLocation>
        <location evidence="10">Cytoplasm</location>
    </subcellularLocation>
    <text evidence="10">Associated with the membrane possibly through PlsY.</text>
</comment>
<proteinExistence type="inferred from homology"/>
<dbReference type="PANTHER" id="PTHR30100">
    <property type="entry name" value="FATTY ACID/PHOSPHOLIPID SYNTHESIS PROTEIN PLSX"/>
    <property type="match status" value="1"/>
</dbReference>
<evidence type="ECO:0000256" key="5">
    <source>
        <dbReference type="ARBA" id="ARBA00023098"/>
    </source>
</evidence>
<evidence type="ECO:0000256" key="9">
    <source>
        <dbReference type="ARBA" id="ARBA00046608"/>
    </source>
</evidence>